<keyword evidence="2" id="KW-1185">Reference proteome</keyword>
<reference evidence="1" key="1">
    <citation type="submission" date="2021-12" db="EMBL/GenBank/DDBJ databases">
        <title>Novel species in genus Dyadobacter.</title>
        <authorList>
            <person name="Ma C."/>
        </authorList>
    </citation>
    <scope>NUCLEOTIDE SEQUENCE</scope>
    <source>
        <strain evidence="1">LJ419</strain>
    </source>
</reference>
<accession>A0A9X1TFD5</accession>
<organism evidence="1 2">
    <name type="scientific">Dyadobacter chenwenxiniae</name>
    <dbReference type="NCBI Taxonomy" id="2906456"/>
    <lineage>
        <taxon>Bacteria</taxon>
        <taxon>Pseudomonadati</taxon>
        <taxon>Bacteroidota</taxon>
        <taxon>Cytophagia</taxon>
        <taxon>Cytophagales</taxon>
        <taxon>Spirosomataceae</taxon>
        <taxon>Dyadobacter</taxon>
    </lineage>
</organism>
<sequence length="54" mass="6174">MQRQQWQQSSQSVRLLANLIALSVFENLRSAAPKKRFLIFAGGCSSCIATWIRY</sequence>
<evidence type="ECO:0000313" key="2">
    <source>
        <dbReference type="Proteomes" id="UP001139000"/>
    </source>
</evidence>
<gene>
    <name evidence="1" type="ORF">LXM26_13720</name>
</gene>
<proteinExistence type="predicted"/>
<dbReference type="RefSeq" id="WP_234655661.1">
    <property type="nucleotide sequence ID" value="NZ_CP094997.1"/>
</dbReference>
<comment type="caution">
    <text evidence="1">The sequence shown here is derived from an EMBL/GenBank/DDBJ whole genome shotgun (WGS) entry which is preliminary data.</text>
</comment>
<name>A0A9X1TFD5_9BACT</name>
<evidence type="ECO:0000313" key="1">
    <source>
        <dbReference type="EMBL" id="MCF0062560.1"/>
    </source>
</evidence>
<protein>
    <submittedName>
        <fullName evidence="1">Uncharacterized protein</fullName>
    </submittedName>
</protein>
<dbReference type="Proteomes" id="UP001139000">
    <property type="component" value="Unassembled WGS sequence"/>
</dbReference>
<dbReference type="EMBL" id="JAJTTC010000002">
    <property type="protein sequence ID" value="MCF0062560.1"/>
    <property type="molecule type" value="Genomic_DNA"/>
</dbReference>
<dbReference type="AlphaFoldDB" id="A0A9X1TFD5"/>